<keyword evidence="3" id="KW-1185">Reference proteome</keyword>
<evidence type="ECO:0000313" key="3">
    <source>
        <dbReference type="Proteomes" id="UP001207918"/>
    </source>
</evidence>
<feature type="transmembrane region" description="Helical" evidence="1">
    <location>
        <begin position="7"/>
        <end position="30"/>
    </location>
</feature>
<accession>A0ABT3PK23</accession>
<dbReference type="Proteomes" id="UP001207918">
    <property type="component" value="Unassembled WGS sequence"/>
</dbReference>
<dbReference type="RefSeq" id="WP_265764990.1">
    <property type="nucleotide sequence ID" value="NZ_JAGGJA010000003.1"/>
</dbReference>
<protein>
    <submittedName>
        <fullName evidence="2">Uncharacterized protein</fullName>
    </submittedName>
</protein>
<evidence type="ECO:0000313" key="2">
    <source>
        <dbReference type="EMBL" id="MCW9706286.1"/>
    </source>
</evidence>
<keyword evidence="1" id="KW-1133">Transmembrane helix</keyword>
<comment type="caution">
    <text evidence="2">The sequence shown here is derived from an EMBL/GenBank/DDBJ whole genome shotgun (WGS) entry which is preliminary data.</text>
</comment>
<reference evidence="2 3" key="1">
    <citation type="submission" date="2021-03" db="EMBL/GenBank/DDBJ databases">
        <title>Aliifodinibius sp. nov., a new bacterium isolated from saline soil.</title>
        <authorList>
            <person name="Galisteo C."/>
            <person name="De La Haba R."/>
            <person name="Sanchez-Porro C."/>
            <person name="Ventosa A."/>
        </authorList>
    </citation>
    <scope>NUCLEOTIDE SEQUENCE [LARGE SCALE GENOMIC DNA]</scope>
    <source>
        <strain evidence="2 3">1BSP15-2V2</strain>
    </source>
</reference>
<gene>
    <name evidence="2" type="ORF">J6I44_05450</name>
</gene>
<dbReference type="EMBL" id="JAGGJA010000003">
    <property type="protein sequence ID" value="MCW9706286.1"/>
    <property type="molecule type" value="Genomic_DNA"/>
</dbReference>
<keyword evidence="1" id="KW-0472">Membrane</keyword>
<proteinExistence type="predicted"/>
<evidence type="ECO:0000256" key="1">
    <source>
        <dbReference type="SAM" id="Phobius"/>
    </source>
</evidence>
<organism evidence="2 3">
    <name type="scientific">Fodinibius salsisoli</name>
    <dbReference type="NCBI Taxonomy" id="2820877"/>
    <lineage>
        <taxon>Bacteria</taxon>
        <taxon>Pseudomonadati</taxon>
        <taxon>Balneolota</taxon>
        <taxon>Balneolia</taxon>
        <taxon>Balneolales</taxon>
        <taxon>Balneolaceae</taxon>
        <taxon>Fodinibius</taxon>
    </lineage>
</organism>
<sequence length="112" mass="12500">MDRFKNGICFLIVLNAILAGIGTAILHPYVHVLKMKEQPVQQHGNILYQALPHVDAADSCYICTFSQKLTYNGVADLALELALIPTVPQTSPFFYFNYGYEAIIFLRAPPLV</sequence>
<name>A0ABT3PK23_9BACT</name>
<keyword evidence="1" id="KW-0812">Transmembrane</keyword>